<dbReference type="HOGENOM" id="CLU_1857971_0_0_1"/>
<name>W1P3U8_AMBTC</name>
<evidence type="ECO:0000313" key="3">
    <source>
        <dbReference type="Proteomes" id="UP000017836"/>
    </source>
</evidence>
<dbReference type="Gramene" id="ERN04552">
    <property type="protein sequence ID" value="ERN04552"/>
    <property type="gene ID" value="AMTR_s00081p00177690"/>
</dbReference>
<protein>
    <submittedName>
        <fullName evidence="2">Uncharacterized protein</fullName>
    </submittedName>
</protein>
<evidence type="ECO:0000313" key="2">
    <source>
        <dbReference type="EMBL" id="ERN04552.1"/>
    </source>
</evidence>
<keyword evidence="1" id="KW-0812">Transmembrane</keyword>
<dbReference type="EMBL" id="KI394223">
    <property type="protein sequence ID" value="ERN04552.1"/>
    <property type="molecule type" value="Genomic_DNA"/>
</dbReference>
<proteinExistence type="predicted"/>
<gene>
    <name evidence="2" type="ORF">AMTR_s00081p00177690</name>
</gene>
<dbReference type="Proteomes" id="UP000017836">
    <property type="component" value="Unassembled WGS sequence"/>
</dbReference>
<keyword evidence="1" id="KW-1133">Transmembrane helix</keyword>
<dbReference type="AlphaFoldDB" id="W1P3U8"/>
<sequence length="138" mass="16033">MLSHRTLYRCVLKSRSLHSVLKLGPQEGRWENSLLDEEASRYNLLHHYFDLLTKTRRLSWEVDPEHLGASVWDTGQKWLSLPCLSLRFPCSLREYGLWMAWGTRPCRVWGLKVLGLLLNSVGCVTALGPYFLKLLKFT</sequence>
<accession>W1P3U8</accession>
<keyword evidence="3" id="KW-1185">Reference proteome</keyword>
<organism evidence="2 3">
    <name type="scientific">Amborella trichopoda</name>
    <dbReference type="NCBI Taxonomy" id="13333"/>
    <lineage>
        <taxon>Eukaryota</taxon>
        <taxon>Viridiplantae</taxon>
        <taxon>Streptophyta</taxon>
        <taxon>Embryophyta</taxon>
        <taxon>Tracheophyta</taxon>
        <taxon>Spermatophyta</taxon>
        <taxon>Magnoliopsida</taxon>
        <taxon>Amborellales</taxon>
        <taxon>Amborellaceae</taxon>
        <taxon>Amborella</taxon>
    </lineage>
</organism>
<evidence type="ECO:0000256" key="1">
    <source>
        <dbReference type="SAM" id="Phobius"/>
    </source>
</evidence>
<feature type="transmembrane region" description="Helical" evidence="1">
    <location>
        <begin position="113"/>
        <end position="132"/>
    </location>
</feature>
<keyword evidence="1" id="KW-0472">Membrane</keyword>
<reference evidence="3" key="1">
    <citation type="journal article" date="2013" name="Science">
        <title>The Amborella genome and the evolution of flowering plants.</title>
        <authorList>
            <consortium name="Amborella Genome Project"/>
        </authorList>
    </citation>
    <scope>NUCLEOTIDE SEQUENCE [LARGE SCALE GENOMIC DNA]</scope>
</reference>